<evidence type="ECO:0000256" key="3">
    <source>
        <dbReference type="ARBA" id="ARBA00022824"/>
    </source>
</evidence>
<dbReference type="EMBL" id="QWIO01001361">
    <property type="protein sequence ID" value="RMY73301.1"/>
    <property type="molecule type" value="Genomic_DNA"/>
</dbReference>
<dbReference type="Pfam" id="PF06775">
    <property type="entry name" value="Seipin"/>
    <property type="match status" value="1"/>
</dbReference>
<reference evidence="9 10" key="1">
    <citation type="journal article" date="2018" name="BMC Genomics">
        <title>Genomic evidence for intraspecific hybridization in a clonal and extremely halotolerant yeast.</title>
        <authorList>
            <person name="Gostincar C."/>
            <person name="Stajich J.E."/>
            <person name="Zupancic J."/>
            <person name="Zalar P."/>
            <person name="Gunde-Cimerman N."/>
        </authorList>
    </citation>
    <scope>NUCLEOTIDE SEQUENCE [LARGE SCALE GENOMIC DNA]</scope>
    <source>
        <strain evidence="9 10">EXF-10513</strain>
    </source>
</reference>
<dbReference type="GO" id="GO:0140042">
    <property type="term" value="P:lipid droplet formation"/>
    <property type="evidence" value="ECO:0007669"/>
    <property type="project" value="UniProtKB-ARBA"/>
</dbReference>
<proteinExistence type="predicted"/>
<evidence type="ECO:0000256" key="2">
    <source>
        <dbReference type="ARBA" id="ARBA00022692"/>
    </source>
</evidence>
<evidence type="ECO:0000256" key="1">
    <source>
        <dbReference type="ARBA" id="ARBA00004477"/>
    </source>
</evidence>
<evidence type="ECO:0000256" key="5">
    <source>
        <dbReference type="ARBA" id="ARBA00023098"/>
    </source>
</evidence>
<feature type="transmembrane region" description="Helical" evidence="8">
    <location>
        <begin position="288"/>
        <end position="313"/>
    </location>
</feature>
<keyword evidence="2 8" id="KW-0812">Transmembrane</keyword>
<feature type="compositionally biased region" description="Gly residues" evidence="7">
    <location>
        <begin position="323"/>
        <end position="332"/>
    </location>
</feature>
<organism evidence="9 10">
    <name type="scientific">Hortaea werneckii</name>
    <name type="common">Black yeast</name>
    <name type="synonym">Cladosporium werneckii</name>
    <dbReference type="NCBI Taxonomy" id="91943"/>
    <lineage>
        <taxon>Eukaryota</taxon>
        <taxon>Fungi</taxon>
        <taxon>Dikarya</taxon>
        <taxon>Ascomycota</taxon>
        <taxon>Pezizomycotina</taxon>
        <taxon>Dothideomycetes</taxon>
        <taxon>Dothideomycetidae</taxon>
        <taxon>Mycosphaerellales</taxon>
        <taxon>Teratosphaeriaceae</taxon>
        <taxon>Hortaea</taxon>
    </lineage>
</organism>
<dbReference type="InterPro" id="IPR009617">
    <property type="entry name" value="Seipin"/>
</dbReference>
<protein>
    <recommendedName>
        <fullName evidence="11">Seipin</fullName>
    </recommendedName>
</protein>
<evidence type="ECO:0000313" key="9">
    <source>
        <dbReference type="EMBL" id="RMY73301.1"/>
    </source>
</evidence>
<keyword evidence="4 8" id="KW-1133">Transmembrane helix</keyword>
<feature type="transmembrane region" description="Helical" evidence="8">
    <location>
        <begin position="44"/>
        <end position="72"/>
    </location>
</feature>
<evidence type="ECO:0000256" key="6">
    <source>
        <dbReference type="ARBA" id="ARBA00023136"/>
    </source>
</evidence>
<dbReference type="VEuPathDB" id="FungiDB:BTJ68_14008"/>
<evidence type="ECO:0000256" key="4">
    <source>
        <dbReference type="ARBA" id="ARBA00022989"/>
    </source>
</evidence>
<evidence type="ECO:0000256" key="7">
    <source>
        <dbReference type="SAM" id="MobiDB-lite"/>
    </source>
</evidence>
<evidence type="ECO:0000256" key="8">
    <source>
        <dbReference type="SAM" id="Phobius"/>
    </source>
</evidence>
<evidence type="ECO:0008006" key="11">
    <source>
        <dbReference type="Google" id="ProtNLM"/>
    </source>
</evidence>
<keyword evidence="3" id="KW-0256">Endoplasmic reticulum</keyword>
<gene>
    <name evidence="9" type="ORF">D0864_10249</name>
</gene>
<dbReference type="GO" id="GO:0006629">
    <property type="term" value="P:lipid metabolic process"/>
    <property type="evidence" value="ECO:0007669"/>
    <property type="project" value="UniProtKB-KW"/>
</dbReference>
<feature type="compositionally biased region" description="Acidic residues" evidence="7">
    <location>
        <begin position="455"/>
        <end position="464"/>
    </location>
</feature>
<dbReference type="PANTHER" id="PTHR21212:SF0">
    <property type="entry name" value="SEIPIN"/>
    <property type="match status" value="1"/>
</dbReference>
<dbReference type="PANTHER" id="PTHR21212">
    <property type="entry name" value="BERNARDINELLI-SEIP CONGENITAL LIPODYSTROPHY 2 HOMOLOG BSCL2 PROTEIN"/>
    <property type="match status" value="1"/>
</dbReference>
<feature type="region of interest" description="Disordered" evidence="7">
    <location>
        <begin position="323"/>
        <end position="362"/>
    </location>
</feature>
<dbReference type="Proteomes" id="UP000269539">
    <property type="component" value="Unassembled WGS sequence"/>
</dbReference>
<comment type="subcellular location">
    <subcellularLocation>
        <location evidence="1">Endoplasmic reticulum membrane</location>
        <topology evidence="1">Multi-pass membrane protein</topology>
    </subcellularLocation>
</comment>
<keyword evidence="6 8" id="KW-0472">Membrane</keyword>
<sequence length="464" mass="51101">MEAKYEMKDEEEMPSEPGGLVTAVKNLILLPIRPFISRTALRTYLTSILIISTSTLLLIFAITAYILFYYAYVPNLTFSRTIHLQFDAVHTNQIVNRHPYGTATLAPDLITGQAYDVAIELSLPRTPDNIAAGNFMLQVDMLAAAGKDTWGTPTPEGVTSDDNPYPPTNPSASAPVRHATKPLATSRRPAILPYRSWPVETLYKLTELHWYLLNFRSESETLHVPMFEGISFPSAATSRTRAGGKESTLPDTLRVEVQSSHRLQIYSARAVFRARFSGIRWFMFSHRLLAAGVLIAGFWGTEMVFAGVVWAAVAVSVYPRLSSGGGKGGGEVGMKREDGVQGPGDEDDEEEEDGKVSARLLSDTERTFPTLGGKMPLRYSSPRIKREEEDGETEVILPADGTAAPLLADDEEEDDDGVDMESFVDSGIGTSLESAAGARRESIRRRRGRASLKVEEEEKEGWYG</sequence>
<feature type="compositionally biased region" description="Acidic residues" evidence="7">
    <location>
        <begin position="344"/>
        <end position="353"/>
    </location>
</feature>
<comment type="caution">
    <text evidence="9">The sequence shown here is derived from an EMBL/GenBank/DDBJ whole genome shotgun (WGS) entry which is preliminary data.</text>
</comment>
<name>A0A3M7E9N5_HORWE</name>
<dbReference type="CDD" id="cd23995">
    <property type="entry name" value="Seipin_BSCL2_like"/>
    <property type="match status" value="1"/>
</dbReference>
<evidence type="ECO:0000313" key="10">
    <source>
        <dbReference type="Proteomes" id="UP000269539"/>
    </source>
</evidence>
<feature type="region of interest" description="Disordered" evidence="7">
    <location>
        <begin position="150"/>
        <end position="182"/>
    </location>
</feature>
<feature type="region of interest" description="Disordered" evidence="7">
    <location>
        <begin position="433"/>
        <end position="464"/>
    </location>
</feature>
<keyword evidence="5" id="KW-0443">Lipid metabolism</keyword>
<dbReference type="AlphaFoldDB" id="A0A3M7E9N5"/>
<accession>A0A3M7E9N5</accession>
<dbReference type="GO" id="GO:0005789">
    <property type="term" value="C:endoplasmic reticulum membrane"/>
    <property type="evidence" value="ECO:0007669"/>
    <property type="project" value="UniProtKB-SubCell"/>
</dbReference>